<organism evidence="2 3">
    <name type="scientific">Humibacillus xanthopallidus</name>
    <dbReference type="NCBI Taxonomy" id="412689"/>
    <lineage>
        <taxon>Bacteria</taxon>
        <taxon>Bacillati</taxon>
        <taxon>Actinomycetota</taxon>
        <taxon>Actinomycetes</taxon>
        <taxon>Micrococcales</taxon>
        <taxon>Intrasporangiaceae</taxon>
        <taxon>Humibacillus</taxon>
    </lineage>
</organism>
<accession>A0A543HUB0</accession>
<proteinExistence type="predicted"/>
<dbReference type="EMBL" id="VFPM01000002">
    <property type="protein sequence ID" value="TQM61849.1"/>
    <property type="molecule type" value="Genomic_DNA"/>
</dbReference>
<protein>
    <submittedName>
        <fullName evidence="2">Uncharacterized protein</fullName>
    </submittedName>
</protein>
<comment type="caution">
    <text evidence="2">The sequence shown here is derived from an EMBL/GenBank/DDBJ whole genome shotgun (WGS) entry which is preliminary data.</text>
</comment>
<evidence type="ECO:0000313" key="3">
    <source>
        <dbReference type="Proteomes" id="UP000316747"/>
    </source>
</evidence>
<keyword evidence="3" id="KW-1185">Reference proteome</keyword>
<evidence type="ECO:0000313" key="2">
    <source>
        <dbReference type="EMBL" id="TQM61849.1"/>
    </source>
</evidence>
<feature type="region of interest" description="Disordered" evidence="1">
    <location>
        <begin position="1"/>
        <end position="20"/>
    </location>
</feature>
<dbReference type="AlphaFoldDB" id="A0A543HUB0"/>
<reference evidence="2 3" key="1">
    <citation type="submission" date="2019-06" db="EMBL/GenBank/DDBJ databases">
        <title>Genome sequencing of plant associated microbes to promote plant fitness in Sorghum bicolor and Oryza sativa.</title>
        <authorList>
            <person name="Coleman-Derr D."/>
        </authorList>
    </citation>
    <scope>NUCLEOTIDE SEQUENCE [LARGE SCALE GENOMIC DNA]</scope>
    <source>
        <strain evidence="2 3">KV-663</strain>
    </source>
</reference>
<name>A0A543HUB0_9MICO</name>
<evidence type="ECO:0000256" key="1">
    <source>
        <dbReference type="SAM" id="MobiDB-lite"/>
    </source>
</evidence>
<dbReference type="Proteomes" id="UP000316747">
    <property type="component" value="Unassembled WGS sequence"/>
</dbReference>
<sequence>MLDRAEDADQAQPVFEAADGEMARDPLAVRQLVLGLEGVTDMDVTGAAPW</sequence>
<gene>
    <name evidence="2" type="ORF">FBY41_1869</name>
</gene>